<dbReference type="Pfam" id="PF00512">
    <property type="entry name" value="HisKA"/>
    <property type="match status" value="1"/>
</dbReference>
<dbReference type="InterPro" id="IPR003661">
    <property type="entry name" value="HisK_dim/P_dom"/>
</dbReference>
<keyword evidence="4" id="KW-0808">Transferase</keyword>
<dbReference type="SMART" id="SM00387">
    <property type="entry name" value="HATPase_c"/>
    <property type="match status" value="1"/>
</dbReference>
<dbReference type="InterPro" id="IPR036890">
    <property type="entry name" value="HATPase_C_sf"/>
</dbReference>
<dbReference type="CDD" id="cd00082">
    <property type="entry name" value="HisKA"/>
    <property type="match status" value="1"/>
</dbReference>
<keyword evidence="3" id="KW-0597">Phosphoprotein</keyword>
<evidence type="ECO:0000256" key="9">
    <source>
        <dbReference type="SAM" id="Phobius"/>
    </source>
</evidence>
<dbReference type="PRINTS" id="PR00344">
    <property type="entry name" value="BCTRLSENSOR"/>
</dbReference>
<sequence>MFRQWRIFPRSLRQLVLLAFILVLLPLVILAWQAWQSFSVLSQQAASINRSTFNDIRRSEAMARTALELERSYRQYCVLGDALLARLYHTQFTRYTHMLDEQAVLQPDSNQTVKLRQLLLKLDTLQCAKNAPLSLASQTLEIFSQSNIEQVQATRNVVFSRGLALQRTIAERGQFFGWQALILFAVTLGLVSLFTRMIIGPVKGVERMINRLGEGRAPGQSNAFNGPREIKSLAQRIIWLSERLNWLESQRHEFLRHISHELKTPLASMREGTELLADEVAGPLTADQRNVVAILDNSSRHLQQLIEQLLDYNRKLADGPVIRSRVNLSELIEMVVSSHSLPARAKLIQTQINLTTSYCLAEPTLLSRVLDNLYSNAVHYGKQSATIWIHSFEKNQRLFIEIANTGRRIPADEQAMIFEPFWQGSAHRKGAVKGSGLGLSIAQDCMRRLQGELRLVERKDADVCFQIELSAAGDDTT</sequence>
<dbReference type="InterPro" id="IPR004358">
    <property type="entry name" value="Sig_transdc_His_kin-like_C"/>
</dbReference>
<dbReference type="PANTHER" id="PTHR42878">
    <property type="entry name" value="TWO-COMPONENT HISTIDINE KINASE"/>
    <property type="match status" value="1"/>
</dbReference>
<proteinExistence type="predicted"/>
<dbReference type="InterPro" id="IPR003594">
    <property type="entry name" value="HATPase_dom"/>
</dbReference>
<dbReference type="PANTHER" id="PTHR42878:SF7">
    <property type="entry name" value="SENSOR HISTIDINE KINASE GLRK"/>
    <property type="match status" value="1"/>
</dbReference>
<accession>A0A1I4WE08</accession>
<dbReference type="InterPro" id="IPR050351">
    <property type="entry name" value="BphY/WalK/GraS-like"/>
</dbReference>
<dbReference type="EC" id="2.7.13.3" evidence="2"/>
<evidence type="ECO:0000256" key="6">
    <source>
        <dbReference type="ARBA" id="ARBA00022777"/>
    </source>
</evidence>
<dbReference type="EMBL" id="FOVC01000002">
    <property type="protein sequence ID" value="SFN11635.1"/>
    <property type="molecule type" value="Genomic_DNA"/>
</dbReference>
<keyword evidence="8" id="KW-0902">Two-component regulatory system</keyword>
<dbReference type="AlphaFoldDB" id="A0A1I4WE08"/>
<dbReference type="GO" id="GO:0000156">
    <property type="term" value="F:phosphorelay response regulator activity"/>
    <property type="evidence" value="ECO:0007669"/>
    <property type="project" value="TreeGrafter"/>
</dbReference>
<evidence type="ECO:0000313" key="12">
    <source>
        <dbReference type="Proteomes" id="UP000242222"/>
    </source>
</evidence>
<dbReference type="SUPFAM" id="SSF55874">
    <property type="entry name" value="ATPase domain of HSP90 chaperone/DNA topoisomerase II/histidine kinase"/>
    <property type="match status" value="1"/>
</dbReference>
<dbReference type="Gene3D" id="1.10.287.130">
    <property type="match status" value="1"/>
</dbReference>
<evidence type="ECO:0000313" key="11">
    <source>
        <dbReference type="EMBL" id="SFN11635.1"/>
    </source>
</evidence>
<name>A0A1I4WE08_9GAMM</name>
<dbReference type="Pfam" id="PF02518">
    <property type="entry name" value="HATPase_c"/>
    <property type="match status" value="1"/>
</dbReference>
<evidence type="ECO:0000256" key="8">
    <source>
        <dbReference type="ARBA" id="ARBA00023012"/>
    </source>
</evidence>
<evidence type="ECO:0000256" key="3">
    <source>
        <dbReference type="ARBA" id="ARBA00022553"/>
    </source>
</evidence>
<dbReference type="Gene3D" id="3.30.565.10">
    <property type="entry name" value="Histidine kinase-like ATPase, C-terminal domain"/>
    <property type="match status" value="1"/>
</dbReference>
<evidence type="ECO:0000256" key="1">
    <source>
        <dbReference type="ARBA" id="ARBA00000085"/>
    </source>
</evidence>
<evidence type="ECO:0000256" key="7">
    <source>
        <dbReference type="ARBA" id="ARBA00022840"/>
    </source>
</evidence>
<dbReference type="GO" id="GO:0005524">
    <property type="term" value="F:ATP binding"/>
    <property type="evidence" value="ECO:0007669"/>
    <property type="project" value="UniProtKB-KW"/>
</dbReference>
<feature type="domain" description="Histidine kinase" evidence="10">
    <location>
        <begin position="257"/>
        <end position="473"/>
    </location>
</feature>
<dbReference type="SMART" id="SM00388">
    <property type="entry name" value="HisKA"/>
    <property type="match status" value="1"/>
</dbReference>
<evidence type="ECO:0000256" key="4">
    <source>
        <dbReference type="ARBA" id="ARBA00022679"/>
    </source>
</evidence>
<gene>
    <name evidence="11" type="ORF">SAMN05216516_102436</name>
</gene>
<reference evidence="12" key="1">
    <citation type="submission" date="2016-10" db="EMBL/GenBank/DDBJ databases">
        <authorList>
            <person name="Varghese N."/>
            <person name="Submissions S."/>
        </authorList>
    </citation>
    <scope>NUCLEOTIDE SEQUENCE [LARGE SCALE GENOMIC DNA]</scope>
    <source>
        <strain evidence="12">N6PO6</strain>
    </source>
</reference>
<dbReference type="PROSITE" id="PS50109">
    <property type="entry name" value="HIS_KIN"/>
    <property type="match status" value="1"/>
</dbReference>
<evidence type="ECO:0000256" key="5">
    <source>
        <dbReference type="ARBA" id="ARBA00022741"/>
    </source>
</evidence>
<dbReference type="GO" id="GO:0030295">
    <property type="term" value="F:protein kinase activator activity"/>
    <property type="evidence" value="ECO:0007669"/>
    <property type="project" value="TreeGrafter"/>
</dbReference>
<dbReference type="RefSeq" id="WP_092875958.1">
    <property type="nucleotide sequence ID" value="NZ_FOVC01000002.1"/>
</dbReference>
<dbReference type="GO" id="GO:0007234">
    <property type="term" value="P:osmosensory signaling via phosphorelay pathway"/>
    <property type="evidence" value="ECO:0007669"/>
    <property type="project" value="TreeGrafter"/>
</dbReference>
<dbReference type="STRING" id="1367852.SAMN05216516_102436"/>
<keyword evidence="9" id="KW-0472">Membrane</keyword>
<feature type="transmembrane region" description="Helical" evidence="9">
    <location>
        <begin position="176"/>
        <end position="199"/>
    </location>
</feature>
<keyword evidence="12" id="KW-1185">Reference proteome</keyword>
<keyword evidence="6 11" id="KW-0418">Kinase</keyword>
<dbReference type="OrthoDB" id="9804645at2"/>
<evidence type="ECO:0000259" key="10">
    <source>
        <dbReference type="PROSITE" id="PS50109"/>
    </source>
</evidence>
<dbReference type="SUPFAM" id="SSF47384">
    <property type="entry name" value="Homodimeric domain of signal transducing histidine kinase"/>
    <property type="match status" value="1"/>
</dbReference>
<dbReference type="GO" id="GO:0000155">
    <property type="term" value="F:phosphorelay sensor kinase activity"/>
    <property type="evidence" value="ECO:0007669"/>
    <property type="project" value="InterPro"/>
</dbReference>
<dbReference type="Proteomes" id="UP000242222">
    <property type="component" value="Unassembled WGS sequence"/>
</dbReference>
<evidence type="ECO:0000256" key="2">
    <source>
        <dbReference type="ARBA" id="ARBA00012438"/>
    </source>
</evidence>
<dbReference type="InterPro" id="IPR005467">
    <property type="entry name" value="His_kinase_dom"/>
</dbReference>
<keyword evidence="7" id="KW-0067">ATP-binding</keyword>
<protein>
    <recommendedName>
        <fullName evidence="2">histidine kinase</fullName>
        <ecNumber evidence="2">2.7.13.3</ecNumber>
    </recommendedName>
</protein>
<comment type="catalytic activity">
    <reaction evidence="1">
        <text>ATP + protein L-histidine = ADP + protein N-phospho-L-histidine.</text>
        <dbReference type="EC" id="2.7.13.3"/>
    </reaction>
</comment>
<keyword evidence="5" id="KW-0547">Nucleotide-binding</keyword>
<dbReference type="InterPro" id="IPR036097">
    <property type="entry name" value="HisK_dim/P_sf"/>
</dbReference>
<keyword evidence="9" id="KW-0812">Transmembrane</keyword>
<keyword evidence="9" id="KW-1133">Transmembrane helix</keyword>
<organism evidence="11 12">
    <name type="scientific">Izhakiella capsodis</name>
    <dbReference type="NCBI Taxonomy" id="1367852"/>
    <lineage>
        <taxon>Bacteria</taxon>
        <taxon>Pseudomonadati</taxon>
        <taxon>Pseudomonadota</taxon>
        <taxon>Gammaproteobacteria</taxon>
        <taxon>Enterobacterales</taxon>
        <taxon>Erwiniaceae</taxon>
        <taxon>Izhakiella</taxon>
    </lineage>
</organism>